<dbReference type="AlphaFoldDB" id="A0A2G8AYH8"/>
<dbReference type="Pfam" id="PF24088">
    <property type="entry name" value="DUF7373"/>
    <property type="match status" value="1"/>
</dbReference>
<dbReference type="Proteomes" id="UP000595446">
    <property type="component" value="Chromosome"/>
</dbReference>
<evidence type="ECO:0000313" key="4">
    <source>
        <dbReference type="Proteomes" id="UP000595446"/>
    </source>
</evidence>
<feature type="domain" description="DUF7373" evidence="2">
    <location>
        <begin position="262"/>
        <end position="401"/>
    </location>
</feature>
<keyword evidence="4" id="KW-1185">Reference proteome</keyword>
<name>A0A2G8AYH8_9MYCO</name>
<organism evidence="3 4">
    <name type="scientific">Mycobacterium heckeshornense</name>
    <dbReference type="NCBI Taxonomy" id="110505"/>
    <lineage>
        <taxon>Bacteria</taxon>
        <taxon>Bacillati</taxon>
        <taxon>Actinomycetota</taxon>
        <taxon>Actinomycetes</taxon>
        <taxon>Mycobacteriales</taxon>
        <taxon>Mycobacteriaceae</taxon>
        <taxon>Mycobacterium</taxon>
    </lineage>
</organism>
<reference evidence="3 4" key="1">
    <citation type="submission" date="2020-12" db="EMBL/GenBank/DDBJ databases">
        <title>Complete genome sequence of Mycobacterium heckeshornense JCM 15655T, closely related to a pathogenic non-tuberculous mycobacterial species Mycobacterium xenopi.</title>
        <authorList>
            <person name="Yoshida M."/>
            <person name="Fukano H."/>
            <person name="Asakura T."/>
            <person name="Suzuki M."/>
            <person name="Hoshino Y."/>
        </authorList>
    </citation>
    <scope>NUCLEOTIDE SEQUENCE [LARGE SCALE GENOMIC DNA]</scope>
    <source>
        <strain evidence="3 4">JCM 15655</strain>
    </source>
</reference>
<dbReference type="OrthoDB" id="4569937at2"/>
<protein>
    <submittedName>
        <fullName evidence="3">Uncharacterized protein</fullName>
    </submittedName>
</protein>
<evidence type="ECO:0000259" key="1">
    <source>
        <dbReference type="Pfam" id="PF24088"/>
    </source>
</evidence>
<accession>A0A2G8AYH8</accession>
<evidence type="ECO:0000259" key="2">
    <source>
        <dbReference type="Pfam" id="PF24092"/>
    </source>
</evidence>
<gene>
    <name evidence="3" type="ORF">MHEC_00460</name>
</gene>
<sequence>MVGLVAAMLAGCSSTTAGVALPAHQPPLTTVNTSALDPGRYPITPLAPLGNAGSEQVGRLAEGRRLASYVVGPWQADPALTARLPSDATVIENYRQLGTVVVWAPIAGGIRSLPFVVGFMSQRHSTDSALSLRNAVLRFADPDSASAAAQGMFTNAMAMPRRPDVTPIVTSPERVIPIPGHPEAKAALLTFQEDAKSVQELTAATSHGPYLMVQVIRCPAAPDCDAQLAARILDLQVPLIDTFKPTDLSQFAALPLDPTGLVARTLPLPADQTTSISSAAYQRAGALHFEDNPVKAGPVLADAGVDYASVNLTTLYRAETADRAQRLVEVYGDDVAAMPAAQAASGVPGLPQSRCIRVPGSGGLVPHYWCLAAAGRYMIKAVARQLDAAHHQVAAQYRILTR</sequence>
<dbReference type="STRING" id="110505.ACT16_16915"/>
<dbReference type="InterPro" id="IPR056463">
    <property type="entry name" value="DUF7373_C"/>
</dbReference>
<proteinExistence type="predicted"/>
<evidence type="ECO:0000313" key="3">
    <source>
        <dbReference type="EMBL" id="BCO33613.1"/>
    </source>
</evidence>
<dbReference type="EMBL" id="AP024237">
    <property type="protein sequence ID" value="BCO33613.1"/>
    <property type="molecule type" value="Genomic_DNA"/>
</dbReference>
<feature type="domain" description="DUF7373" evidence="1">
    <location>
        <begin position="50"/>
        <end position="256"/>
    </location>
</feature>
<dbReference type="Pfam" id="PF24092">
    <property type="entry name" value="DUF7373_C"/>
    <property type="match status" value="1"/>
</dbReference>
<dbReference type="RefSeq" id="WP_048892622.1">
    <property type="nucleotide sequence ID" value="NZ_AP024237.1"/>
</dbReference>
<dbReference type="InterPro" id="IPR055797">
    <property type="entry name" value="DUF7373"/>
</dbReference>